<dbReference type="Proteomes" id="UP000541444">
    <property type="component" value="Unassembled WGS sequence"/>
</dbReference>
<dbReference type="InterPro" id="IPR045265">
    <property type="entry name" value="AIR12_DOMON"/>
</dbReference>
<dbReference type="PROSITE" id="PS50939">
    <property type="entry name" value="CYTOCHROME_B561"/>
    <property type="match status" value="1"/>
</dbReference>
<dbReference type="GO" id="GO:0016020">
    <property type="term" value="C:membrane"/>
    <property type="evidence" value="ECO:0007669"/>
    <property type="project" value="UniProtKB-SubCell"/>
</dbReference>
<dbReference type="PROSITE" id="PS50836">
    <property type="entry name" value="DOMON"/>
    <property type="match status" value="1"/>
</dbReference>
<feature type="binding site" description="axial binding residue" evidence="9">
    <location>
        <position position="315"/>
    </location>
    <ligand>
        <name>heme b</name>
        <dbReference type="ChEBI" id="CHEBI:60344"/>
        <label>1</label>
    </ligand>
    <ligandPart>
        <name>Fe</name>
        <dbReference type="ChEBI" id="CHEBI:18248"/>
    </ligandPart>
</feature>
<dbReference type="PANTHER" id="PTHR23130">
    <property type="entry name" value="CYTOCHROME B561 AND DOMON DOMAIN-CONTAINING PROTEIN"/>
    <property type="match status" value="1"/>
</dbReference>
<dbReference type="EMBL" id="JACGCM010001069">
    <property type="protein sequence ID" value="KAF6161922.1"/>
    <property type="molecule type" value="Genomic_DNA"/>
</dbReference>
<dbReference type="SMART" id="SM00665">
    <property type="entry name" value="B561"/>
    <property type="match status" value="1"/>
</dbReference>
<feature type="signal peptide" evidence="11">
    <location>
        <begin position="1"/>
        <end position="23"/>
    </location>
</feature>
<evidence type="ECO:0000256" key="9">
    <source>
        <dbReference type="PIRSR" id="PIRSR037471-1"/>
    </source>
</evidence>
<keyword evidence="9" id="KW-0479">Metal-binding</keyword>
<dbReference type="Pfam" id="PF04526">
    <property type="entry name" value="DUF568"/>
    <property type="match status" value="1"/>
</dbReference>
<organism evidence="14 15">
    <name type="scientific">Kingdonia uniflora</name>
    <dbReference type="NCBI Taxonomy" id="39325"/>
    <lineage>
        <taxon>Eukaryota</taxon>
        <taxon>Viridiplantae</taxon>
        <taxon>Streptophyta</taxon>
        <taxon>Embryophyta</taxon>
        <taxon>Tracheophyta</taxon>
        <taxon>Spermatophyta</taxon>
        <taxon>Magnoliopsida</taxon>
        <taxon>Ranunculales</taxon>
        <taxon>Circaeasteraceae</taxon>
        <taxon>Kingdonia</taxon>
    </lineage>
</organism>
<feature type="binding site" description="axial binding residue" evidence="9">
    <location>
        <position position="245"/>
    </location>
    <ligand>
        <name>heme b</name>
        <dbReference type="ChEBI" id="CHEBI:60344"/>
        <label>1</label>
    </ligand>
    <ligandPart>
        <name>Fe</name>
        <dbReference type="ChEBI" id="CHEBI:18248"/>
    </ligandPart>
</feature>
<dbReference type="GO" id="GO:0046872">
    <property type="term" value="F:metal ion binding"/>
    <property type="evidence" value="ECO:0007669"/>
    <property type="project" value="UniProtKB-KW"/>
</dbReference>
<comment type="cofactor">
    <cofactor evidence="8">
        <name>heme b</name>
        <dbReference type="ChEBI" id="CHEBI:60344"/>
    </cofactor>
    <text evidence="8">Binds 2 heme b groups non-covalently.</text>
</comment>
<evidence type="ECO:0000256" key="8">
    <source>
        <dbReference type="PIRNR" id="PIRNR037471"/>
    </source>
</evidence>
<feature type="transmembrane region" description="Helical" evidence="10">
    <location>
        <begin position="281"/>
        <end position="301"/>
    </location>
</feature>
<proteinExistence type="predicted"/>
<evidence type="ECO:0000256" key="11">
    <source>
        <dbReference type="SAM" id="SignalP"/>
    </source>
</evidence>
<evidence type="ECO:0000313" key="15">
    <source>
        <dbReference type="Proteomes" id="UP000541444"/>
    </source>
</evidence>
<evidence type="ECO:0000256" key="5">
    <source>
        <dbReference type="ARBA" id="ARBA00022982"/>
    </source>
</evidence>
<evidence type="ECO:0000256" key="2">
    <source>
        <dbReference type="ARBA" id="ARBA00022448"/>
    </source>
</evidence>
<dbReference type="InterPro" id="IPR005018">
    <property type="entry name" value="DOMON_domain"/>
</dbReference>
<evidence type="ECO:0000256" key="10">
    <source>
        <dbReference type="SAM" id="Phobius"/>
    </source>
</evidence>
<keyword evidence="6 10" id="KW-1133">Transmembrane helix</keyword>
<keyword evidence="3 10" id="KW-0812">Transmembrane</keyword>
<feature type="domain" description="Cytochrome b561" evidence="13">
    <location>
        <begin position="176"/>
        <end position="370"/>
    </location>
</feature>
<feature type="transmembrane region" description="Helical" evidence="10">
    <location>
        <begin position="207"/>
        <end position="228"/>
    </location>
</feature>
<evidence type="ECO:0000256" key="6">
    <source>
        <dbReference type="ARBA" id="ARBA00022989"/>
    </source>
</evidence>
<comment type="caution">
    <text evidence="14">The sequence shown here is derived from an EMBL/GenBank/DDBJ whole genome shotgun (WGS) entry which is preliminary data.</text>
</comment>
<evidence type="ECO:0000256" key="7">
    <source>
        <dbReference type="ARBA" id="ARBA00023136"/>
    </source>
</evidence>
<feature type="domain" description="DOMON" evidence="12">
    <location>
        <begin position="47"/>
        <end position="162"/>
    </location>
</feature>
<keyword evidence="2 8" id="KW-0813">Transport</keyword>
<evidence type="ECO:0000259" key="12">
    <source>
        <dbReference type="PROSITE" id="PS50836"/>
    </source>
</evidence>
<name>A0A7J7N4G2_9MAGN</name>
<evidence type="ECO:0000256" key="3">
    <source>
        <dbReference type="ARBA" id="ARBA00022692"/>
    </source>
</evidence>
<dbReference type="CDD" id="cd09629">
    <property type="entry name" value="DOMON_CIL1_like"/>
    <property type="match status" value="1"/>
</dbReference>
<dbReference type="PROSITE" id="PS51257">
    <property type="entry name" value="PROKAR_LIPOPROTEIN"/>
    <property type="match status" value="1"/>
</dbReference>
<feature type="transmembrane region" description="Helical" evidence="10">
    <location>
        <begin position="346"/>
        <end position="364"/>
    </location>
</feature>
<keyword evidence="4 11" id="KW-0732">Signal</keyword>
<sequence length="394" mass="43424">MAINLRSLVLLFVFLVFSSTSSCAQDCSQYSFPKHNQFVSCKALPVLNSYLHWTYTPSSHSIKMAYRHTNITSPSWVAWAINLMSKGMIGSQAIVAYQGTDGIVNVYTSPITSYSTKLQPGNLSFEVSDLSAVFQNNEYIIYATVGLPNNNSTVVNHLWQDGPLRGSTLGMHRMSGPNVQSMGTVDFISGKVLATSSGRSSKAKLRMLHGIINAISWGIMLPLGAILARHMKVLKPKVPLWFYLHIACQILGYLIGIAGWVTGLVLGGKSSGVQHNPHRNIGIILFCLGTLQVIVATFLRPKPDHRYRIFWNVFHYVVGYTVIILGPVNVFKGIDIMNPSKEWKNAYIGIISTLGAVAAVLEILKWAMVIKEKRSSTTSDTGNEDEGTKQEEIV</sequence>
<feature type="binding site" description="axial binding residue" evidence="9">
    <location>
        <position position="209"/>
    </location>
    <ligand>
        <name>heme b</name>
        <dbReference type="ChEBI" id="CHEBI:60344"/>
        <label>1</label>
    </ligand>
    <ligandPart>
        <name>Fe</name>
        <dbReference type="ChEBI" id="CHEBI:18248"/>
    </ligandPart>
</feature>
<feature type="chain" id="PRO_5029462339" description="Cytochrome b561 and DOMON domain-containing protein" evidence="11">
    <location>
        <begin position="24"/>
        <end position="394"/>
    </location>
</feature>
<dbReference type="PIRSF" id="PIRSF037471">
    <property type="entry name" value="UCP037471"/>
    <property type="match status" value="1"/>
</dbReference>
<dbReference type="InterPro" id="IPR006593">
    <property type="entry name" value="Cyt_b561/ferric_Rdtase_TM"/>
</dbReference>
<gene>
    <name evidence="14" type="ORF">GIB67_014124</name>
</gene>
<evidence type="ECO:0000256" key="4">
    <source>
        <dbReference type="ARBA" id="ARBA00022729"/>
    </source>
</evidence>
<dbReference type="InterPro" id="IPR017214">
    <property type="entry name" value="UCP037471"/>
</dbReference>
<keyword evidence="7 8" id="KW-0472">Membrane</keyword>
<evidence type="ECO:0000259" key="13">
    <source>
        <dbReference type="PROSITE" id="PS50939"/>
    </source>
</evidence>
<dbReference type="OrthoDB" id="2419613at2759"/>
<keyword evidence="5 8" id="KW-0249">Electron transport</keyword>
<accession>A0A7J7N4G2</accession>
<dbReference type="Gene3D" id="1.20.120.1770">
    <property type="match status" value="1"/>
</dbReference>
<dbReference type="CDD" id="cd08760">
    <property type="entry name" value="Cyt_b561_FRRS1_like"/>
    <property type="match status" value="1"/>
</dbReference>
<evidence type="ECO:0000256" key="1">
    <source>
        <dbReference type="ARBA" id="ARBA00004370"/>
    </source>
</evidence>
<dbReference type="AlphaFoldDB" id="A0A7J7N4G2"/>
<feature type="transmembrane region" description="Helical" evidence="10">
    <location>
        <begin position="313"/>
        <end position="334"/>
    </location>
</feature>
<keyword evidence="9" id="KW-0408">Iron</keyword>
<feature type="binding site" description="axial binding residue" evidence="9">
    <location>
        <position position="278"/>
    </location>
    <ligand>
        <name>heme b</name>
        <dbReference type="ChEBI" id="CHEBI:60344"/>
        <label>1</label>
    </ligand>
    <ligandPart>
        <name>Fe</name>
        <dbReference type="ChEBI" id="CHEBI:18248"/>
    </ligandPart>
</feature>
<reference evidence="14 15" key="1">
    <citation type="journal article" date="2020" name="IScience">
        <title>Genome Sequencing of the Endangered Kingdonia uniflora (Circaeasteraceae, Ranunculales) Reveals Potential Mechanisms of Evolutionary Specialization.</title>
        <authorList>
            <person name="Sun Y."/>
            <person name="Deng T."/>
            <person name="Zhang A."/>
            <person name="Moore M.J."/>
            <person name="Landis J.B."/>
            <person name="Lin N."/>
            <person name="Zhang H."/>
            <person name="Zhang X."/>
            <person name="Huang J."/>
            <person name="Zhang X."/>
            <person name="Sun H."/>
            <person name="Wang H."/>
        </authorList>
    </citation>
    <scope>NUCLEOTIDE SEQUENCE [LARGE SCALE GENOMIC DNA]</scope>
    <source>
        <strain evidence="14">TB1705</strain>
        <tissue evidence="14">Leaf</tissue>
    </source>
</reference>
<dbReference type="PANTHER" id="PTHR23130:SF212">
    <property type="entry name" value="AUXIN-RESPONSIVE FAMILY PROTEIN"/>
    <property type="match status" value="1"/>
</dbReference>
<evidence type="ECO:0000313" key="14">
    <source>
        <dbReference type="EMBL" id="KAF6161922.1"/>
    </source>
</evidence>
<feature type="transmembrane region" description="Helical" evidence="10">
    <location>
        <begin position="240"/>
        <end position="261"/>
    </location>
</feature>
<protein>
    <recommendedName>
        <fullName evidence="8">Cytochrome b561 and DOMON domain-containing protein</fullName>
    </recommendedName>
</protein>
<keyword evidence="15" id="KW-1185">Reference proteome</keyword>
<comment type="subcellular location">
    <subcellularLocation>
        <location evidence="1">Membrane</location>
    </subcellularLocation>
</comment>